<dbReference type="Gene3D" id="3.90.480.10">
    <property type="entry name" value="Sulfite Reductase Hemoprotein,Domain 2"/>
    <property type="match status" value="1"/>
</dbReference>
<dbReference type="PATRIC" id="fig|1107882.3.peg.2758"/>
<gene>
    <name evidence="9" type="ORF">MAXJ12_14143</name>
</gene>
<keyword evidence="5" id="KW-0408">Iron</keyword>
<keyword evidence="3" id="KW-0479">Metal-binding</keyword>
<name>H0HRP3_9HYPH</name>
<keyword evidence="2" id="KW-0349">Heme</keyword>
<evidence type="ECO:0000256" key="6">
    <source>
        <dbReference type="ARBA" id="ARBA00023014"/>
    </source>
</evidence>
<organism evidence="9 10">
    <name type="scientific">Mesorhizobium alhagi CCNWXJ12-2</name>
    <dbReference type="NCBI Taxonomy" id="1107882"/>
    <lineage>
        <taxon>Bacteria</taxon>
        <taxon>Pseudomonadati</taxon>
        <taxon>Pseudomonadota</taxon>
        <taxon>Alphaproteobacteria</taxon>
        <taxon>Hyphomicrobiales</taxon>
        <taxon>Phyllobacteriaceae</taxon>
        <taxon>Allomesorhizobium</taxon>
    </lineage>
</organism>
<dbReference type="InterPro" id="IPR036136">
    <property type="entry name" value="Nit/Sulf_reduc_fer-like_dom_sf"/>
</dbReference>
<keyword evidence="4" id="KW-0560">Oxidoreductase</keyword>
<evidence type="ECO:0000256" key="5">
    <source>
        <dbReference type="ARBA" id="ARBA00023004"/>
    </source>
</evidence>
<reference evidence="9 10" key="1">
    <citation type="journal article" date="2012" name="J. Bacteriol.">
        <title>Draft Genome Sequence of Mesorhizobium alhagi CCNWXJ12-2T, a Novel Salt-Resistant Species Isolated from the Desert of Northwestern China.</title>
        <authorList>
            <person name="Zhou M."/>
            <person name="Chen W."/>
            <person name="Chen H."/>
            <person name="Wei G."/>
        </authorList>
    </citation>
    <scope>NUCLEOTIDE SEQUENCE [LARGE SCALE GENOMIC DNA]</scope>
    <source>
        <strain evidence="9 10">CCNWXJ12-2</strain>
    </source>
</reference>
<dbReference type="InterPro" id="IPR045854">
    <property type="entry name" value="NO2/SO3_Rdtase_4Fe4S_sf"/>
</dbReference>
<dbReference type="AlphaFoldDB" id="H0HRP3"/>
<evidence type="ECO:0000259" key="8">
    <source>
        <dbReference type="Pfam" id="PF03460"/>
    </source>
</evidence>
<keyword evidence="1" id="KW-0004">4Fe-4S</keyword>
<evidence type="ECO:0000313" key="9">
    <source>
        <dbReference type="EMBL" id="EHK56595.1"/>
    </source>
</evidence>
<dbReference type="InterPro" id="IPR051329">
    <property type="entry name" value="NIR_SIR_4Fe-4S"/>
</dbReference>
<dbReference type="GO" id="GO:0051539">
    <property type="term" value="F:4 iron, 4 sulfur cluster binding"/>
    <property type="evidence" value="ECO:0007669"/>
    <property type="project" value="UniProtKB-KW"/>
</dbReference>
<dbReference type="EMBL" id="AHAM01000114">
    <property type="protein sequence ID" value="EHK56595.1"/>
    <property type="molecule type" value="Genomic_DNA"/>
</dbReference>
<evidence type="ECO:0000313" key="10">
    <source>
        <dbReference type="Proteomes" id="UP000003250"/>
    </source>
</evidence>
<proteinExistence type="predicted"/>
<dbReference type="Pfam" id="PF03460">
    <property type="entry name" value="NIR_SIR_ferr"/>
    <property type="match status" value="1"/>
</dbReference>
<keyword evidence="6" id="KW-0411">Iron-sulfur</keyword>
<accession>H0HRP3</accession>
<feature type="domain" description="Nitrite/Sulfite reductase ferredoxin-like" evidence="8">
    <location>
        <begin position="16"/>
        <end position="81"/>
    </location>
</feature>
<dbReference type="InterPro" id="IPR012798">
    <property type="entry name" value="Cbl_synth_CobG-like"/>
</dbReference>
<evidence type="ECO:0000256" key="4">
    <source>
        <dbReference type="ARBA" id="ARBA00023002"/>
    </source>
</evidence>
<feature type="region of interest" description="Disordered" evidence="7">
    <location>
        <begin position="281"/>
        <end position="306"/>
    </location>
</feature>
<sequence>MNHFSRRGACPALSAPMQTGDGLLVRLNPVTGGISPNALIGLCESAARHGNGIMEVTARGSLQIRGLTAESVPLLAAEVDALGIEVRTGVPVETGPLAGLDPDEIADPRPLAERIRAGIEAAGLGNRLGPKVSVVVDGGGRLSMDTVLADVRLVAERRDGDVLWRLAVAGDGRTASPLASLPELAAVGATLAILDAIAALGRDGRAKDMEPAHLAALALASKSSRSTLPPSVLPEISPTRGEIGLSSPPSPTFNASARLGAAKRVAGTSKLLISPLVGEMSGRTEGGDVEPERQPALAEPDLSRTVSDSSAPIGTFLLTESQHALSIALPFGSMPAEILIALANAAVSLGASEIRFAPRRTLLVIGLTEPACAELRSVAASLGFVTDPTDPRTKIAACPGAPACASGHIATRKIAEEIARTSVDIFNSSLSLHISGCAKGCAHPAEASLTLVGGEKGAGLVVSGTAKGLPAAYTPGYEAARGFGRIAELLRNQRRPGETTASCLARLSETQVAAAFTKDNNGLRLHSRRHGDL</sequence>
<dbReference type="SUPFAM" id="SSF55124">
    <property type="entry name" value="Nitrite/Sulfite reductase N-terminal domain-like"/>
    <property type="match status" value="2"/>
</dbReference>
<dbReference type="OrthoDB" id="7459360at2"/>
<dbReference type="InterPro" id="IPR005117">
    <property type="entry name" value="NiRdtase/SiRdtase_haem-b_fer"/>
</dbReference>
<dbReference type="Gene3D" id="3.30.413.10">
    <property type="entry name" value="Sulfite Reductase Hemoprotein, domain 1"/>
    <property type="match status" value="2"/>
</dbReference>
<dbReference type="GO" id="GO:0016491">
    <property type="term" value="F:oxidoreductase activity"/>
    <property type="evidence" value="ECO:0007669"/>
    <property type="project" value="UniProtKB-KW"/>
</dbReference>
<dbReference type="SUPFAM" id="SSF56014">
    <property type="entry name" value="Nitrite and sulphite reductase 4Fe-4S domain-like"/>
    <property type="match status" value="2"/>
</dbReference>
<dbReference type="PANTHER" id="PTHR32439">
    <property type="entry name" value="FERREDOXIN--NITRITE REDUCTASE, CHLOROPLASTIC"/>
    <property type="match status" value="1"/>
</dbReference>
<evidence type="ECO:0000256" key="7">
    <source>
        <dbReference type="SAM" id="MobiDB-lite"/>
    </source>
</evidence>
<evidence type="ECO:0000256" key="3">
    <source>
        <dbReference type="ARBA" id="ARBA00022723"/>
    </source>
</evidence>
<evidence type="ECO:0000256" key="2">
    <source>
        <dbReference type="ARBA" id="ARBA00022617"/>
    </source>
</evidence>
<dbReference type="PANTHER" id="PTHR32439:SF9">
    <property type="entry name" value="BLR3264 PROTEIN"/>
    <property type="match status" value="1"/>
</dbReference>
<dbReference type="NCBIfam" id="TIGR02435">
    <property type="entry name" value="CobG"/>
    <property type="match status" value="1"/>
</dbReference>
<dbReference type="GO" id="GO:0046872">
    <property type="term" value="F:metal ion binding"/>
    <property type="evidence" value="ECO:0007669"/>
    <property type="project" value="UniProtKB-KW"/>
</dbReference>
<protein>
    <submittedName>
        <fullName evidence="9">Precorrin-3B synthase</fullName>
    </submittedName>
</protein>
<keyword evidence="10" id="KW-1185">Reference proteome</keyword>
<evidence type="ECO:0000256" key="1">
    <source>
        <dbReference type="ARBA" id="ARBA00022485"/>
    </source>
</evidence>
<dbReference type="Proteomes" id="UP000003250">
    <property type="component" value="Unassembled WGS sequence"/>
</dbReference>
<dbReference type="RefSeq" id="WP_008836453.1">
    <property type="nucleotide sequence ID" value="NZ_AHAM01000114.1"/>
</dbReference>